<dbReference type="InterPro" id="IPR001031">
    <property type="entry name" value="Thioesterase"/>
</dbReference>
<dbReference type="Gene3D" id="3.40.50.1820">
    <property type="entry name" value="alpha/beta hydrolase"/>
    <property type="match status" value="1"/>
</dbReference>
<evidence type="ECO:0000259" key="4">
    <source>
        <dbReference type="Pfam" id="PF00975"/>
    </source>
</evidence>
<dbReference type="InterPro" id="IPR029058">
    <property type="entry name" value="AB_hydrolase_fold"/>
</dbReference>
<dbReference type="InterPro" id="IPR042099">
    <property type="entry name" value="ANL_N_sf"/>
</dbReference>
<dbReference type="GO" id="GO:0005737">
    <property type="term" value="C:cytoplasm"/>
    <property type="evidence" value="ECO:0007669"/>
    <property type="project" value="TreeGrafter"/>
</dbReference>
<feature type="domain" description="Thioesterase" evidence="4">
    <location>
        <begin position="282"/>
        <end position="372"/>
    </location>
</feature>
<accession>A0A7W8BGU1</accession>
<dbReference type="Pfam" id="PF00975">
    <property type="entry name" value="Thioesterase"/>
    <property type="match status" value="1"/>
</dbReference>
<name>A0A7W8BGU1_STREU</name>
<reference evidence="6 7" key="1">
    <citation type="submission" date="2020-08" db="EMBL/GenBank/DDBJ databases">
        <title>Genomic Encyclopedia of Type Strains, Phase III (KMG-III): the genomes of soil and plant-associated and newly described type strains.</title>
        <authorList>
            <person name="Whitman W."/>
        </authorList>
    </citation>
    <scope>NUCLEOTIDE SEQUENCE [LARGE SCALE GENOMIC DNA]</scope>
    <source>
        <strain evidence="6 7">CECT 3259</strain>
    </source>
</reference>
<evidence type="ECO:0000259" key="3">
    <source>
        <dbReference type="Pfam" id="PF00501"/>
    </source>
</evidence>
<comment type="caution">
    <text evidence="6">The sequence shown here is derived from an EMBL/GenBank/DDBJ whole genome shotgun (WGS) entry which is preliminary data.</text>
</comment>
<evidence type="ECO:0000259" key="5">
    <source>
        <dbReference type="Pfam" id="PF13193"/>
    </source>
</evidence>
<comment type="cofactor">
    <cofactor evidence="1">
        <name>pantetheine 4'-phosphate</name>
        <dbReference type="ChEBI" id="CHEBI:47942"/>
    </cofactor>
</comment>
<evidence type="ECO:0000256" key="2">
    <source>
        <dbReference type="SAM" id="MobiDB-lite"/>
    </source>
</evidence>
<evidence type="ECO:0008006" key="8">
    <source>
        <dbReference type="Google" id="ProtNLM"/>
    </source>
</evidence>
<dbReference type="InterPro" id="IPR045851">
    <property type="entry name" value="AMP-bd_C_sf"/>
</dbReference>
<dbReference type="InterPro" id="IPR025110">
    <property type="entry name" value="AMP-bd_C"/>
</dbReference>
<dbReference type="Pfam" id="PF00501">
    <property type="entry name" value="AMP-binding"/>
    <property type="match status" value="1"/>
</dbReference>
<dbReference type="AlphaFoldDB" id="A0A7W8BGU1"/>
<dbReference type="Gene3D" id="3.30.300.30">
    <property type="match status" value="1"/>
</dbReference>
<evidence type="ECO:0000313" key="7">
    <source>
        <dbReference type="Proteomes" id="UP000528608"/>
    </source>
</evidence>
<dbReference type="GO" id="GO:0044550">
    <property type="term" value="P:secondary metabolite biosynthetic process"/>
    <property type="evidence" value="ECO:0007669"/>
    <property type="project" value="TreeGrafter"/>
</dbReference>
<feature type="region of interest" description="Disordered" evidence="2">
    <location>
        <begin position="240"/>
        <end position="267"/>
    </location>
</feature>
<organism evidence="6 7">
    <name type="scientific">Streptomyces eurocidicus</name>
    <name type="common">Streptoverticillium eurocidicus</name>
    <dbReference type="NCBI Taxonomy" id="66423"/>
    <lineage>
        <taxon>Bacteria</taxon>
        <taxon>Bacillati</taxon>
        <taxon>Actinomycetota</taxon>
        <taxon>Actinomycetes</taxon>
        <taxon>Kitasatosporales</taxon>
        <taxon>Streptomycetaceae</taxon>
        <taxon>Streptomyces</taxon>
    </lineage>
</organism>
<dbReference type="Gene3D" id="3.40.50.12780">
    <property type="entry name" value="N-terminal domain of ligase-like"/>
    <property type="match status" value="1"/>
</dbReference>
<dbReference type="GO" id="GO:0043041">
    <property type="term" value="P:amino acid activation for nonribosomal peptide biosynthetic process"/>
    <property type="evidence" value="ECO:0007669"/>
    <property type="project" value="TreeGrafter"/>
</dbReference>
<dbReference type="Pfam" id="PF13193">
    <property type="entry name" value="AMP-binding_C"/>
    <property type="match status" value="1"/>
</dbReference>
<evidence type="ECO:0000313" key="6">
    <source>
        <dbReference type="EMBL" id="MBB5123174.1"/>
    </source>
</evidence>
<gene>
    <name evidence="6" type="ORF">FHS36_006653</name>
</gene>
<protein>
    <recommendedName>
        <fullName evidence="8">Thioesterase domain-containing protein</fullName>
    </recommendedName>
</protein>
<dbReference type="SUPFAM" id="SSF53474">
    <property type="entry name" value="alpha/beta-Hydrolases"/>
    <property type="match status" value="1"/>
</dbReference>
<feature type="domain" description="AMP-binding enzyme C-terminal" evidence="5">
    <location>
        <begin position="141"/>
        <end position="215"/>
    </location>
</feature>
<evidence type="ECO:0000256" key="1">
    <source>
        <dbReference type="ARBA" id="ARBA00001957"/>
    </source>
</evidence>
<proteinExistence type="predicted"/>
<dbReference type="PANTHER" id="PTHR45527:SF1">
    <property type="entry name" value="FATTY ACID SYNTHASE"/>
    <property type="match status" value="1"/>
</dbReference>
<dbReference type="Proteomes" id="UP000528608">
    <property type="component" value="Unassembled WGS sequence"/>
</dbReference>
<dbReference type="GO" id="GO:0031177">
    <property type="term" value="F:phosphopantetheine binding"/>
    <property type="evidence" value="ECO:0007669"/>
    <property type="project" value="TreeGrafter"/>
</dbReference>
<feature type="domain" description="AMP-dependent synthetase/ligase" evidence="3">
    <location>
        <begin position="3"/>
        <end position="82"/>
    </location>
</feature>
<dbReference type="InterPro" id="IPR000873">
    <property type="entry name" value="AMP-dep_synth/lig_dom"/>
</dbReference>
<sequence>MHALRRARPGVRLINVFGQSESIACSFLELPDPFPDDLRQVPVGPAYPGAEMLVLDEAGCAVGTGGVGELFLRSTALFCGYWQDPDATRRALVPLPGRPRCGERVLRTGDLLRREPGGLFSFAGRRDLQVKVGGNRVEPEEIEAHLTAHPKVEEALIVPVGGDLSTRLVALVACGMEAAGLEDESHAWCGARLPSYMTPAYVLTVPALPRTVGGKLDRQAAHDIALRRVAVARDGAAYAPARPAAGPLRPRKQPPAGHPLAEPLGSPVPHVTARKQLGTGSWATAAPEGVQIAAVRLPGRDNRLSEPPLRSAQSVAEMLGPALAGRDDSVPWGFFGHSLGALLAFETAHWLTQRGHPGPRVLVVASAPAPHLPYSAPPLHQLRRQPAGAGVRVDHPCEQYLTQWKGQTVRSTWSFHIDAAGRPDRATAANLTAGMATVRALPPHPPTVVSGPGLRR</sequence>
<dbReference type="PANTHER" id="PTHR45527">
    <property type="entry name" value="NONRIBOSOMAL PEPTIDE SYNTHETASE"/>
    <property type="match status" value="1"/>
</dbReference>
<dbReference type="EMBL" id="JACHJF010000045">
    <property type="protein sequence ID" value="MBB5123174.1"/>
    <property type="molecule type" value="Genomic_DNA"/>
</dbReference>
<dbReference type="SUPFAM" id="SSF56801">
    <property type="entry name" value="Acetyl-CoA synthetase-like"/>
    <property type="match status" value="1"/>
</dbReference>